<organism evidence="2">
    <name type="scientific">uncultured Gemmatimonadota bacterium</name>
    <dbReference type="NCBI Taxonomy" id="203437"/>
    <lineage>
        <taxon>Bacteria</taxon>
        <taxon>Pseudomonadati</taxon>
        <taxon>Gemmatimonadota</taxon>
        <taxon>environmental samples</taxon>
    </lineage>
</organism>
<dbReference type="EMBL" id="CADCTW010000251">
    <property type="protein sequence ID" value="CAA9372104.1"/>
    <property type="molecule type" value="Genomic_DNA"/>
</dbReference>
<accession>A0A6J4MXT9</accession>
<protein>
    <submittedName>
        <fullName evidence="2">Mobile element protein</fullName>
    </submittedName>
</protein>
<evidence type="ECO:0000259" key="1">
    <source>
        <dbReference type="Pfam" id="PF13358"/>
    </source>
</evidence>
<dbReference type="AlphaFoldDB" id="A0A6J4MXT9"/>
<dbReference type="Pfam" id="PF13358">
    <property type="entry name" value="DDE_3"/>
    <property type="match status" value="1"/>
</dbReference>
<sequence>MLPRYEYYWLYGAVEPATGESLFLEMPALDSACFQVFLDEFSSAFPEGANVLLMDGAPAHLAKCLRVPDNVILLRLPAYSPELNPVERLWQDLRKWLGSDLPSNLADLKQRVATTLCTYSPDTLRSITGFDYLIRAHFAQCS</sequence>
<name>A0A6J4MXT9_9BACT</name>
<dbReference type="InterPro" id="IPR036397">
    <property type="entry name" value="RNaseH_sf"/>
</dbReference>
<evidence type="ECO:0000313" key="2">
    <source>
        <dbReference type="EMBL" id="CAA9372104.1"/>
    </source>
</evidence>
<dbReference type="InterPro" id="IPR038717">
    <property type="entry name" value="Tc1-like_DDE_dom"/>
</dbReference>
<dbReference type="Gene3D" id="3.30.420.10">
    <property type="entry name" value="Ribonuclease H-like superfamily/Ribonuclease H"/>
    <property type="match status" value="1"/>
</dbReference>
<dbReference type="GO" id="GO:0003676">
    <property type="term" value="F:nucleic acid binding"/>
    <property type="evidence" value="ECO:0007669"/>
    <property type="project" value="InterPro"/>
</dbReference>
<reference evidence="2" key="1">
    <citation type="submission" date="2020-02" db="EMBL/GenBank/DDBJ databases">
        <authorList>
            <person name="Meier V. D."/>
        </authorList>
    </citation>
    <scope>NUCLEOTIDE SEQUENCE</scope>
    <source>
        <strain evidence="2">AVDCRST_MAG68</strain>
    </source>
</reference>
<gene>
    <name evidence="2" type="ORF">AVDCRST_MAG68-5623</name>
</gene>
<proteinExistence type="predicted"/>
<feature type="domain" description="Tc1-like transposase DDE" evidence="1">
    <location>
        <begin position="8"/>
        <end position="100"/>
    </location>
</feature>